<reference evidence="3" key="1">
    <citation type="submission" date="2019-03" db="EMBL/GenBank/DDBJ databases">
        <title>Aquabacterium pictum sp.nov., the first bacteriochlorophyll a-containing freshwater bacterium in the genus Aquabacterium of the class Betaproteobacteria.</title>
        <authorList>
            <person name="Hirose S."/>
            <person name="Tank M."/>
            <person name="Hara E."/>
            <person name="Tamaki H."/>
            <person name="Takaichi S."/>
            <person name="Haruta S."/>
            <person name="Hanada S."/>
        </authorList>
    </citation>
    <scope>NUCLEOTIDE SEQUENCE [LARGE SCALE GENOMIC DNA]</scope>
    <source>
        <strain evidence="3">W35</strain>
    </source>
</reference>
<organism evidence="2 3">
    <name type="scientific">Pseudaquabacterium pictum</name>
    <dbReference type="NCBI Taxonomy" id="2315236"/>
    <lineage>
        <taxon>Bacteria</taxon>
        <taxon>Pseudomonadati</taxon>
        <taxon>Pseudomonadota</taxon>
        <taxon>Betaproteobacteria</taxon>
        <taxon>Burkholderiales</taxon>
        <taxon>Sphaerotilaceae</taxon>
        <taxon>Pseudaquabacterium</taxon>
    </lineage>
</organism>
<dbReference type="EMBL" id="BJCL01000022">
    <property type="protein sequence ID" value="GCL65956.1"/>
    <property type="molecule type" value="Genomic_DNA"/>
</dbReference>
<accession>A0A480AYF5</accession>
<feature type="chain" id="PRO_5019765592" description="ShET2 enterotoxin N-terminal domain-containing protein" evidence="1">
    <location>
        <begin position="27"/>
        <end position="460"/>
    </location>
</feature>
<gene>
    <name evidence="2" type="ORF">AQPW35_50370</name>
</gene>
<evidence type="ECO:0000256" key="1">
    <source>
        <dbReference type="SAM" id="SignalP"/>
    </source>
</evidence>
<dbReference type="Proteomes" id="UP000301751">
    <property type="component" value="Unassembled WGS sequence"/>
</dbReference>
<proteinExistence type="predicted"/>
<evidence type="ECO:0008006" key="4">
    <source>
        <dbReference type="Google" id="ProtNLM"/>
    </source>
</evidence>
<evidence type="ECO:0000313" key="3">
    <source>
        <dbReference type="Proteomes" id="UP000301751"/>
    </source>
</evidence>
<feature type="signal peptide" evidence="1">
    <location>
        <begin position="1"/>
        <end position="26"/>
    </location>
</feature>
<keyword evidence="3" id="KW-1185">Reference proteome</keyword>
<name>A0A480AYF5_9BURK</name>
<dbReference type="AlphaFoldDB" id="A0A480AYF5"/>
<sequence length="460" mass="50085">MNAIALAMPTPLPAAALPAQPAPAMAVPMAPVAGFNLLADTCVEQTAELLRLACRRGQLEDASAAARIALTLAQPHSPHAAMLQALAQAQPALMVPPEERRLYLVRGADGNAQGVIRLRDNGRIGLTVPAGAERWQLRDGNLELSDASGQASARFMLCGDRNGLRLYLGERTADGQPCVLQELRCTYTRLSLLDPELVDPFCSLYSAEEMVPAELPERAALLLGAPHTRTDRLAQTLNRSTGVLFDGDLLHPQGMQLHDRLLSRSASRTLHALRAKDAPWFARMMLGRSHDAAGRDLAAMQVRGFTMAPAHSPEALAWALAEPGLRIVHVMRSNLLAEFADVLCEQQANAVQALHFEPERFGRFIEMKQRHLDGLRQQLRQRNGDTVEVDGSRLNQATVAELLGFLSDNPDTARIACEAVPISGQRVIERFDNPDAVLPCLRALDRPGWAEAEGEIVDPL</sequence>
<dbReference type="RefSeq" id="WP_137735656.1">
    <property type="nucleotide sequence ID" value="NZ_BJCL01000022.1"/>
</dbReference>
<keyword evidence="1" id="KW-0732">Signal</keyword>
<protein>
    <recommendedName>
        <fullName evidence="4">ShET2 enterotoxin N-terminal domain-containing protein</fullName>
    </recommendedName>
</protein>
<comment type="caution">
    <text evidence="2">The sequence shown here is derived from an EMBL/GenBank/DDBJ whole genome shotgun (WGS) entry which is preliminary data.</text>
</comment>
<evidence type="ECO:0000313" key="2">
    <source>
        <dbReference type="EMBL" id="GCL65956.1"/>
    </source>
</evidence>